<evidence type="ECO:0000313" key="2">
    <source>
        <dbReference type="EMBL" id="KJD46283.1"/>
    </source>
</evidence>
<keyword evidence="3" id="KW-1185">Reference proteome</keyword>
<protein>
    <submittedName>
        <fullName evidence="2">Uncharacterized protein</fullName>
    </submittedName>
</protein>
<evidence type="ECO:0000256" key="1">
    <source>
        <dbReference type="SAM" id="MobiDB-lite"/>
    </source>
</evidence>
<accession>A0A0D7X5L4</accession>
<dbReference type="Proteomes" id="UP000032534">
    <property type="component" value="Unassembled WGS sequence"/>
</dbReference>
<dbReference type="EMBL" id="JTHP01000009">
    <property type="protein sequence ID" value="KJD46283.1"/>
    <property type="molecule type" value="Genomic_DNA"/>
</dbReference>
<comment type="caution">
    <text evidence="2">The sequence shown here is derived from an EMBL/GenBank/DDBJ whole genome shotgun (WGS) entry which is preliminary data.</text>
</comment>
<reference evidence="2 3" key="1">
    <citation type="submission" date="2014-11" db="EMBL/GenBank/DDBJ databases">
        <title>Draft Genome Sequences of Paenibacillus polymyxa NRRL B-30509 and Paenibacillus terrae NRRL B-30644, Strains from a Poultry Environment that Produce Tridecaptin A and Paenicidins.</title>
        <authorList>
            <person name="van Belkum M.J."/>
            <person name="Lohans C.T."/>
            <person name="Vederas J.C."/>
        </authorList>
    </citation>
    <scope>NUCLEOTIDE SEQUENCE [LARGE SCALE GENOMIC DNA]</scope>
    <source>
        <strain evidence="2 3">NRRL B-30644</strain>
    </source>
</reference>
<sequence length="144" mass="16486">MLTPCLKPVLEIPREMKEYVYSVAPNRVLMQKSNKTACQKWQAWVQGRHVRAIQTLNPASTKNNDEQDIKNENGAGRSPKSTTRNRAYRMTVAHGMHLPSYINVQSNQSMLIRDLGTVHSPFCKVLWALQGEHLKRSRNDMALK</sequence>
<gene>
    <name evidence="2" type="ORF">QD47_06880</name>
</gene>
<dbReference type="AlphaFoldDB" id="A0A0D7X5L4"/>
<feature type="region of interest" description="Disordered" evidence="1">
    <location>
        <begin position="58"/>
        <end position="84"/>
    </location>
</feature>
<proteinExistence type="predicted"/>
<name>A0A0D7X5L4_9BACL</name>
<evidence type="ECO:0000313" key="3">
    <source>
        <dbReference type="Proteomes" id="UP000032534"/>
    </source>
</evidence>
<organism evidence="2 3">
    <name type="scientific">Paenibacillus terrae</name>
    <dbReference type="NCBI Taxonomy" id="159743"/>
    <lineage>
        <taxon>Bacteria</taxon>
        <taxon>Bacillati</taxon>
        <taxon>Bacillota</taxon>
        <taxon>Bacilli</taxon>
        <taxon>Bacillales</taxon>
        <taxon>Paenibacillaceae</taxon>
        <taxon>Paenibacillus</taxon>
    </lineage>
</organism>